<evidence type="ECO:0000256" key="5">
    <source>
        <dbReference type="ARBA" id="ARBA00022989"/>
    </source>
</evidence>
<dbReference type="PANTHER" id="PTHR38685">
    <property type="entry name" value="CELL DIVISION PROTEIN ZIPA"/>
    <property type="match status" value="1"/>
</dbReference>
<accession>A0A5Q0TDP5</accession>
<dbReference type="Pfam" id="PF04354">
    <property type="entry name" value="ZipA_C"/>
    <property type="match status" value="1"/>
</dbReference>
<dbReference type="InterPro" id="IPR007449">
    <property type="entry name" value="ZipA_FtsZ-bd_C"/>
</dbReference>
<dbReference type="GO" id="GO:0032153">
    <property type="term" value="C:cell division site"/>
    <property type="evidence" value="ECO:0007669"/>
    <property type="project" value="UniProtKB-UniRule"/>
</dbReference>
<reference evidence="12 13" key="1">
    <citation type="submission" date="2019-10" db="EMBL/GenBank/DDBJ databases">
        <title>Vibrio sp. nov., isolated from Coralline algae surface.</title>
        <authorList>
            <person name="Geng Y."/>
            <person name="Zhang X."/>
        </authorList>
    </citation>
    <scope>NUCLEOTIDE SEQUENCE [LARGE SCALE GENOMIC DNA]</scope>
    <source>
        <strain evidence="12 13">SM1977</strain>
    </source>
</reference>
<dbReference type="EMBL" id="CP045699">
    <property type="protein sequence ID" value="QGA65332.1"/>
    <property type="molecule type" value="Genomic_DNA"/>
</dbReference>
<evidence type="ECO:0000256" key="4">
    <source>
        <dbReference type="ARBA" id="ARBA00022692"/>
    </source>
</evidence>
<keyword evidence="7 8" id="KW-0131">Cell cycle</keyword>
<dbReference type="Proteomes" id="UP000348942">
    <property type="component" value="Chromosome 1"/>
</dbReference>
<evidence type="ECO:0000259" key="11">
    <source>
        <dbReference type="SMART" id="SM00771"/>
    </source>
</evidence>
<dbReference type="Gene3D" id="3.30.1400.10">
    <property type="entry name" value="ZipA, C-terminal FtsZ-binding domain"/>
    <property type="match status" value="1"/>
</dbReference>
<dbReference type="InterPro" id="IPR036765">
    <property type="entry name" value="ZipA_FtsZ-bd_C_sf"/>
</dbReference>
<dbReference type="InterPro" id="IPR011919">
    <property type="entry name" value="Cell_div_ZipA"/>
</dbReference>
<feature type="transmembrane region" description="Helical" evidence="8">
    <location>
        <begin position="6"/>
        <end position="25"/>
    </location>
</feature>
<evidence type="ECO:0000256" key="6">
    <source>
        <dbReference type="ARBA" id="ARBA00023136"/>
    </source>
</evidence>
<comment type="similarity">
    <text evidence="8 9">Belongs to the ZipA family.</text>
</comment>
<evidence type="ECO:0000256" key="3">
    <source>
        <dbReference type="ARBA" id="ARBA00022618"/>
    </source>
</evidence>
<dbReference type="NCBIfam" id="TIGR02205">
    <property type="entry name" value="septum_zipA"/>
    <property type="match status" value="1"/>
</dbReference>
<dbReference type="GO" id="GO:0043093">
    <property type="term" value="P:FtsZ-dependent cytokinesis"/>
    <property type="evidence" value="ECO:0007669"/>
    <property type="project" value="UniProtKB-UniRule"/>
</dbReference>
<evidence type="ECO:0000256" key="7">
    <source>
        <dbReference type="ARBA" id="ARBA00023306"/>
    </source>
</evidence>
<dbReference type="PANTHER" id="PTHR38685:SF1">
    <property type="entry name" value="CELL DIVISION PROTEIN ZIPA"/>
    <property type="match status" value="1"/>
</dbReference>
<sequence length="340" mass="37540">MHELRLVLIIVGGLLIIALLAHGIMSNRKEGKSKFADKPLSKLKEEQEPSLAAAPVVKARKEPEFNSQDPLDEHPDPLFGESDVSFASSNKFSATDNIESVVIDNQHHNDGELNTNVMAEQDPLLAQNDSFSTPLREQSHLNEPISVNELDTNINITSDLAPADYKQPVVEPVITKPDPFSGNAAVNNEQEPVQTATSDDALEVIVLHVHAAGSTEFNGTELFSSMNRNGLFFGAMDIFHYHEAKDSNGKVLFSVANMMKPGTLVCDDPDQFSTKGISFFMALSGYGDSDQTFTDMLRTAQQIADDLGANVLDDQRKLMTPNRLSTYRQQIRQYINKTFD</sequence>
<comment type="subunit">
    <text evidence="8">Interacts with FtsZ via their C-terminal domains.</text>
</comment>
<keyword evidence="5 8" id="KW-1133">Transmembrane helix</keyword>
<evidence type="ECO:0000313" key="12">
    <source>
        <dbReference type="EMBL" id="QGA65332.1"/>
    </source>
</evidence>
<dbReference type="SUPFAM" id="SSF64383">
    <property type="entry name" value="Cell-division protein ZipA, C-terminal domain"/>
    <property type="match status" value="1"/>
</dbReference>
<comment type="function">
    <text evidence="8 9">Essential cell division protein that stabilizes the FtsZ protofilaments by cross-linking them and that serves as a cytoplasmic membrane anchor for the Z ring. Also required for the recruitment to the septal ring of downstream cell division proteins.</text>
</comment>
<evidence type="ECO:0000313" key="13">
    <source>
        <dbReference type="Proteomes" id="UP000348942"/>
    </source>
</evidence>
<dbReference type="GO" id="GO:0000917">
    <property type="term" value="P:division septum assembly"/>
    <property type="evidence" value="ECO:0007669"/>
    <property type="project" value="TreeGrafter"/>
</dbReference>
<proteinExistence type="inferred from homology"/>
<keyword evidence="4 8" id="KW-0812">Transmembrane</keyword>
<evidence type="ECO:0000256" key="10">
    <source>
        <dbReference type="SAM" id="MobiDB-lite"/>
    </source>
</evidence>
<dbReference type="RefSeq" id="WP_153447481.1">
    <property type="nucleotide sequence ID" value="NZ_CP045699.1"/>
</dbReference>
<comment type="subcellular location">
    <subcellularLocation>
        <location evidence="8">Cell inner membrane</location>
        <topology evidence="8">Single-pass type I membrane protein</topology>
    </subcellularLocation>
    <text evidence="8">Localizes to the Z ring in an FtsZ-dependent manner.</text>
</comment>
<keyword evidence="2 8" id="KW-0997">Cell inner membrane</keyword>
<feature type="domain" description="ZipA C-terminal FtsZ-binding" evidence="11">
    <location>
        <begin position="201"/>
        <end position="331"/>
    </location>
</feature>
<protein>
    <recommendedName>
        <fullName evidence="8 9">Cell division protein ZipA</fullName>
    </recommendedName>
</protein>
<dbReference type="SMART" id="SM00771">
    <property type="entry name" value="ZipA_C"/>
    <property type="match status" value="1"/>
</dbReference>
<evidence type="ECO:0000256" key="8">
    <source>
        <dbReference type="HAMAP-Rule" id="MF_00509"/>
    </source>
</evidence>
<name>A0A5Q0TDP5_9VIBR</name>
<evidence type="ECO:0000256" key="9">
    <source>
        <dbReference type="RuleBase" id="RU003612"/>
    </source>
</evidence>
<gene>
    <name evidence="8 12" type="primary">zipA</name>
    <name evidence="12" type="ORF">GFB47_07815</name>
</gene>
<keyword evidence="13" id="KW-1185">Reference proteome</keyword>
<evidence type="ECO:0000256" key="1">
    <source>
        <dbReference type="ARBA" id="ARBA00022475"/>
    </source>
</evidence>
<evidence type="ECO:0000256" key="2">
    <source>
        <dbReference type="ARBA" id="ARBA00022519"/>
    </source>
</evidence>
<feature type="region of interest" description="Disordered" evidence="10">
    <location>
        <begin position="39"/>
        <end position="76"/>
    </location>
</feature>
<organism evidence="12 13">
    <name type="scientific">Vibrio algicola</name>
    <dbReference type="NCBI Taxonomy" id="2662262"/>
    <lineage>
        <taxon>Bacteria</taxon>
        <taxon>Pseudomonadati</taxon>
        <taxon>Pseudomonadota</taxon>
        <taxon>Gammaproteobacteria</taxon>
        <taxon>Vibrionales</taxon>
        <taxon>Vibrionaceae</taxon>
        <taxon>Vibrio</taxon>
    </lineage>
</organism>
<dbReference type="HAMAP" id="MF_00509">
    <property type="entry name" value="ZipA"/>
    <property type="match status" value="1"/>
</dbReference>
<keyword evidence="1 8" id="KW-1003">Cell membrane</keyword>
<keyword evidence="3 8" id="KW-0132">Cell division</keyword>
<dbReference type="AlphaFoldDB" id="A0A5Q0TDP5"/>
<keyword evidence="6 8" id="KW-0472">Membrane</keyword>
<dbReference type="GO" id="GO:0005886">
    <property type="term" value="C:plasma membrane"/>
    <property type="evidence" value="ECO:0007669"/>
    <property type="project" value="UniProtKB-SubCell"/>
</dbReference>